<feature type="binding site" evidence="11">
    <location>
        <position position="916"/>
    </location>
    <ligand>
        <name>ATP</name>
        <dbReference type="ChEBI" id="CHEBI:30616"/>
    </ligand>
</feature>
<dbReference type="GO" id="GO:0032456">
    <property type="term" value="P:endocytic recycling"/>
    <property type="evidence" value="ECO:0007669"/>
    <property type="project" value="TreeGrafter"/>
</dbReference>
<dbReference type="InterPro" id="IPR032630">
    <property type="entry name" value="P_typ_ATPase_c"/>
</dbReference>
<feature type="binding site" evidence="11">
    <location>
        <position position="810"/>
    </location>
    <ligand>
        <name>ATP</name>
        <dbReference type="ChEBI" id="CHEBI:30616"/>
    </ligand>
</feature>
<keyword evidence="5 11" id="KW-0067">ATP-binding</keyword>
<feature type="binding site" evidence="11">
    <location>
        <position position="811"/>
    </location>
    <ligand>
        <name>ATP</name>
        <dbReference type="ChEBI" id="CHEBI:30616"/>
    </ligand>
</feature>
<feature type="binding site" evidence="11">
    <location>
        <position position="960"/>
    </location>
    <ligand>
        <name>ATP</name>
        <dbReference type="ChEBI" id="CHEBI:30616"/>
    </ligand>
</feature>
<dbReference type="SFLD" id="SFLDS00003">
    <property type="entry name" value="Haloacid_Dehalogenase"/>
    <property type="match status" value="1"/>
</dbReference>
<feature type="binding site" evidence="12">
    <location>
        <position position="960"/>
    </location>
    <ligand>
        <name>Mg(2+)</name>
        <dbReference type="ChEBI" id="CHEBI:18420"/>
    </ligand>
</feature>
<dbReference type="GO" id="GO:0140326">
    <property type="term" value="F:ATPase-coupled intramembrane lipid transporter activity"/>
    <property type="evidence" value="ECO:0007669"/>
    <property type="project" value="UniProtKB-EC"/>
</dbReference>
<organism evidence="17 18">
    <name type="scientific">Dactylonectria macrodidyma</name>
    <dbReference type="NCBI Taxonomy" id="307937"/>
    <lineage>
        <taxon>Eukaryota</taxon>
        <taxon>Fungi</taxon>
        <taxon>Dikarya</taxon>
        <taxon>Ascomycota</taxon>
        <taxon>Pezizomycotina</taxon>
        <taxon>Sordariomycetes</taxon>
        <taxon>Hypocreomycetidae</taxon>
        <taxon>Hypocreales</taxon>
        <taxon>Nectriaceae</taxon>
        <taxon>Dactylonectria</taxon>
    </lineage>
</organism>
<protein>
    <recommendedName>
        <fullName evidence="13">Phospholipid-transporting ATPase</fullName>
        <ecNumber evidence="13">7.6.2.1</ecNumber>
    </recommendedName>
</protein>
<comment type="subcellular location">
    <subcellularLocation>
        <location evidence="1 13">Membrane</location>
        <topology evidence="1 13">Multi-pass membrane protein</topology>
    </subcellularLocation>
</comment>
<feature type="binding site" evidence="11">
    <location>
        <position position="597"/>
    </location>
    <ligand>
        <name>ATP</name>
        <dbReference type="ChEBI" id="CHEBI:30616"/>
    </ligand>
</feature>
<dbReference type="InterPro" id="IPR044492">
    <property type="entry name" value="P_typ_ATPase_HD_dom"/>
</dbReference>
<evidence type="ECO:0000256" key="5">
    <source>
        <dbReference type="ARBA" id="ARBA00022840"/>
    </source>
</evidence>
<feature type="binding site" evidence="11">
    <location>
        <position position="812"/>
    </location>
    <ligand>
        <name>ATP</name>
        <dbReference type="ChEBI" id="CHEBI:30616"/>
    </ligand>
</feature>
<keyword evidence="2 13" id="KW-0812">Transmembrane</keyword>
<feature type="active site" description="4-aspartylphosphate intermediate" evidence="10">
    <location>
        <position position="430"/>
    </location>
</feature>
<feature type="binding site" evidence="11">
    <location>
        <position position="574"/>
    </location>
    <ligand>
        <name>ATP</name>
        <dbReference type="ChEBI" id="CHEBI:30616"/>
    </ligand>
</feature>
<keyword evidence="7 13" id="KW-1278">Translocase</keyword>
<keyword evidence="9 13" id="KW-0472">Membrane</keyword>
<keyword evidence="3 12" id="KW-0479">Metal-binding</keyword>
<dbReference type="SFLD" id="SFLDG00002">
    <property type="entry name" value="C1.7:_P-type_atpase_like"/>
    <property type="match status" value="1"/>
</dbReference>
<dbReference type="SUPFAM" id="SSF81653">
    <property type="entry name" value="Calcium ATPase, transduction domain A"/>
    <property type="match status" value="1"/>
</dbReference>
<feature type="binding site" evidence="11">
    <location>
        <position position="432"/>
    </location>
    <ligand>
        <name>ATP</name>
        <dbReference type="ChEBI" id="CHEBI:30616"/>
    </ligand>
</feature>
<dbReference type="PRINTS" id="PR00119">
    <property type="entry name" value="CATATPASE"/>
</dbReference>
<dbReference type="EC" id="7.6.2.1" evidence="13"/>
<dbReference type="Pfam" id="PF16209">
    <property type="entry name" value="PhoLip_ATPase_N"/>
    <property type="match status" value="1"/>
</dbReference>
<dbReference type="InterPro" id="IPR023299">
    <property type="entry name" value="ATPase_P-typ_cyto_dom_N"/>
</dbReference>
<evidence type="ECO:0000256" key="3">
    <source>
        <dbReference type="ARBA" id="ARBA00022723"/>
    </source>
</evidence>
<dbReference type="PANTHER" id="PTHR24092:SF174">
    <property type="entry name" value="PHOSPHOLIPID-TRANSPORTING ATPASE DNF3-RELATED"/>
    <property type="match status" value="1"/>
</dbReference>
<evidence type="ECO:0000256" key="2">
    <source>
        <dbReference type="ARBA" id="ARBA00022692"/>
    </source>
</evidence>
<dbReference type="SUPFAM" id="SSF81665">
    <property type="entry name" value="Calcium ATPase, transmembrane domain M"/>
    <property type="match status" value="1"/>
</dbReference>
<dbReference type="InterPro" id="IPR006539">
    <property type="entry name" value="P-type_ATPase_IV"/>
</dbReference>
<comment type="cofactor">
    <cofactor evidence="12">
        <name>Mg(2+)</name>
        <dbReference type="ChEBI" id="CHEBI:18420"/>
    </cofactor>
</comment>
<accession>A0A9P9IZD5</accession>
<comment type="similarity">
    <text evidence="13">Belongs to the cation transport ATPase (P-type) (TC 3.A.3) family. Type IV subfamily.</text>
</comment>
<evidence type="ECO:0000256" key="7">
    <source>
        <dbReference type="ARBA" id="ARBA00022967"/>
    </source>
</evidence>
<feature type="binding site" evidence="12">
    <location>
        <position position="432"/>
    </location>
    <ligand>
        <name>Mg(2+)</name>
        <dbReference type="ChEBI" id="CHEBI:18420"/>
    </ligand>
</feature>
<keyword evidence="18" id="KW-1185">Reference proteome</keyword>
<dbReference type="GO" id="GO:0000287">
    <property type="term" value="F:magnesium ion binding"/>
    <property type="evidence" value="ECO:0007669"/>
    <property type="project" value="UniProtKB-UniRule"/>
</dbReference>
<reference evidence="17" key="1">
    <citation type="journal article" date="2021" name="Nat. Commun.">
        <title>Genetic determinants of endophytism in the Arabidopsis root mycobiome.</title>
        <authorList>
            <person name="Mesny F."/>
            <person name="Miyauchi S."/>
            <person name="Thiergart T."/>
            <person name="Pickel B."/>
            <person name="Atanasova L."/>
            <person name="Karlsson M."/>
            <person name="Huettel B."/>
            <person name="Barry K.W."/>
            <person name="Haridas S."/>
            <person name="Chen C."/>
            <person name="Bauer D."/>
            <person name="Andreopoulos W."/>
            <person name="Pangilinan J."/>
            <person name="LaButti K."/>
            <person name="Riley R."/>
            <person name="Lipzen A."/>
            <person name="Clum A."/>
            <person name="Drula E."/>
            <person name="Henrissat B."/>
            <person name="Kohler A."/>
            <person name="Grigoriev I.V."/>
            <person name="Martin F.M."/>
            <person name="Hacquard S."/>
        </authorList>
    </citation>
    <scope>NUCLEOTIDE SEQUENCE</scope>
    <source>
        <strain evidence="17">MPI-CAGE-AT-0147</strain>
    </source>
</reference>
<keyword evidence="8 13" id="KW-1133">Transmembrane helix</keyword>
<dbReference type="InterPro" id="IPR008250">
    <property type="entry name" value="ATPase_P-typ_transduc_dom_A_sf"/>
</dbReference>
<evidence type="ECO:0000256" key="10">
    <source>
        <dbReference type="PIRSR" id="PIRSR606539-1"/>
    </source>
</evidence>
<evidence type="ECO:0000259" key="16">
    <source>
        <dbReference type="Pfam" id="PF16212"/>
    </source>
</evidence>
<dbReference type="GO" id="GO:0005886">
    <property type="term" value="C:plasma membrane"/>
    <property type="evidence" value="ECO:0007669"/>
    <property type="project" value="TreeGrafter"/>
</dbReference>
<keyword evidence="4 11" id="KW-0547">Nucleotide-binding</keyword>
<dbReference type="InterPro" id="IPR036412">
    <property type="entry name" value="HAD-like_sf"/>
</dbReference>
<feature type="transmembrane region" description="Helical" evidence="13">
    <location>
        <begin position="1129"/>
        <end position="1148"/>
    </location>
</feature>
<evidence type="ECO:0000256" key="12">
    <source>
        <dbReference type="PIRSR" id="PIRSR606539-3"/>
    </source>
</evidence>
<dbReference type="InterPro" id="IPR018303">
    <property type="entry name" value="ATPase_P-typ_P_site"/>
</dbReference>
<dbReference type="OrthoDB" id="377733at2759"/>
<feature type="binding site" evidence="11">
    <location>
        <position position="910"/>
    </location>
    <ligand>
        <name>ATP</name>
        <dbReference type="ChEBI" id="CHEBI:30616"/>
    </ligand>
</feature>
<feature type="binding site" evidence="11">
    <location>
        <position position="528"/>
    </location>
    <ligand>
        <name>ATP</name>
        <dbReference type="ChEBI" id="CHEBI:30616"/>
    </ligand>
</feature>
<dbReference type="GO" id="GO:0005802">
    <property type="term" value="C:trans-Golgi network"/>
    <property type="evidence" value="ECO:0007669"/>
    <property type="project" value="TreeGrafter"/>
</dbReference>
<comment type="caution">
    <text evidence="17">The sequence shown here is derived from an EMBL/GenBank/DDBJ whole genome shotgun (WGS) entry which is preliminary data.</text>
</comment>
<dbReference type="PANTHER" id="PTHR24092">
    <property type="entry name" value="PROBABLE PHOSPHOLIPID-TRANSPORTING ATPASE"/>
    <property type="match status" value="1"/>
</dbReference>
<feature type="binding site" evidence="11">
    <location>
        <position position="959"/>
    </location>
    <ligand>
        <name>ATP</name>
        <dbReference type="ChEBI" id="CHEBI:30616"/>
    </ligand>
</feature>
<evidence type="ECO:0000313" key="18">
    <source>
        <dbReference type="Proteomes" id="UP000738349"/>
    </source>
</evidence>
<dbReference type="EMBL" id="JAGMUV010000012">
    <property type="protein sequence ID" value="KAH7137761.1"/>
    <property type="molecule type" value="Genomic_DNA"/>
</dbReference>
<dbReference type="Pfam" id="PF13246">
    <property type="entry name" value="Cation_ATPase"/>
    <property type="match status" value="1"/>
</dbReference>
<evidence type="ECO:0000256" key="9">
    <source>
        <dbReference type="ARBA" id="ARBA00023136"/>
    </source>
</evidence>
<dbReference type="GO" id="GO:0005524">
    <property type="term" value="F:ATP binding"/>
    <property type="evidence" value="ECO:0007669"/>
    <property type="project" value="UniProtKB-UniRule"/>
</dbReference>
<dbReference type="GO" id="GO:0045332">
    <property type="term" value="P:phospholipid translocation"/>
    <property type="evidence" value="ECO:0007669"/>
    <property type="project" value="TreeGrafter"/>
</dbReference>
<dbReference type="Gene3D" id="2.70.150.10">
    <property type="entry name" value="Calcium-transporting ATPase, cytoplasmic transduction domain A"/>
    <property type="match status" value="1"/>
</dbReference>
<feature type="binding site" evidence="12">
    <location>
        <position position="430"/>
    </location>
    <ligand>
        <name>Mg(2+)</name>
        <dbReference type="ChEBI" id="CHEBI:18420"/>
    </ligand>
</feature>
<gene>
    <name evidence="17" type="ORF">EDB81DRAFT_886079</name>
</gene>
<feature type="compositionally biased region" description="Polar residues" evidence="14">
    <location>
        <begin position="612"/>
        <end position="623"/>
    </location>
</feature>
<keyword evidence="6 12" id="KW-0460">Magnesium</keyword>
<evidence type="ECO:0000256" key="14">
    <source>
        <dbReference type="SAM" id="MobiDB-lite"/>
    </source>
</evidence>
<name>A0A9P9IZD5_9HYPO</name>
<comment type="catalytic activity">
    <reaction evidence="13">
        <text>ATP + H2O + phospholipidSide 1 = ADP + phosphate + phospholipidSide 2.</text>
        <dbReference type="EC" id="7.6.2.1"/>
    </reaction>
</comment>
<feature type="transmembrane region" description="Helical" evidence="13">
    <location>
        <begin position="317"/>
        <end position="343"/>
    </location>
</feature>
<feature type="region of interest" description="Disordered" evidence="14">
    <location>
        <begin position="606"/>
        <end position="664"/>
    </location>
</feature>
<feature type="binding site" evidence="11">
    <location>
        <position position="431"/>
    </location>
    <ligand>
        <name>ATP</name>
        <dbReference type="ChEBI" id="CHEBI:30616"/>
    </ligand>
</feature>
<dbReference type="GO" id="GO:0006892">
    <property type="term" value="P:post-Golgi vesicle-mediated transport"/>
    <property type="evidence" value="ECO:0007669"/>
    <property type="project" value="TreeGrafter"/>
</dbReference>
<proteinExistence type="inferred from homology"/>
<feature type="transmembrane region" description="Helical" evidence="13">
    <location>
        <begin position="1160"/>
        <end position="1182"/>
    </location>
</feature>
<dbReference type="Pfam" id="PF00702">
    <property type="entry name" value="Hydrolase"/>
    <property type="match status" value="1"/>
</dbReference>
<evidence type="ECO:0000256" key="1">
    <source>
        <dbReference type="ARBA" id="ARBA00004141"/>
    </source>
</evidence>
<feature type="transmembrane region" description="Helical" evidence="13">
    <location>
        <begin position="1042"/>
        <end position="1065"/>
    </location>
</feature>
<dbReference type="PROSITE" id="PS00154">
    <property type="entry name" value="ATPASE_E1_E2"/>
    <property type="match status" value="1"/>
</dbReference>
<dbReference type="SFLD" id="SFLDF00027">
    <property type="entry name" value="p-type_atpase"/>
    <property type="match status" value="1"/>
</dbReference>
<evidence type="ECO:0000256" key="4">
    <source>
        <dbReference type="ARBA" id="ARBA00022741"/>
    </source>
</evidence>
<evidence type="ECO:0000313" key="17">
    <source>
        <dbReference type="EMBL" id="KAH7137761.1"/>
    </source>
</evidence>
<feature type="binding site" evidence="12">
    <location>
        <position position="956"/>
    </location>
    <ligand>
        <name>Mg(2+)</name>
        <dbReference type="ChEBI" id="CHEBI:18420"/>
    </ligand>
</feature>
<evidence type="ECO:0000256" key="6">
    <source>
        <dbReference type="ARBA" id="ARBA00022842"/>
    </source>
</evidence>
<sequence length="1281" mass="142455">MTMASRVHWPKRLVDVILPRQPSSQPRNKGRQISLRVGNPNLLLDERRGAPYISNAIRTSRYTVWNFLPRQLLFQFSRLAHAYLMVVAILQVIPGLSTTGKFTTIIPLTIFVFLVIAKEGYYDWRRHRADVAENSQTVLVLRDTTSGPSSEPQIQYQGSSRFGLLEWVPTSWEDIRVGEAIKLARNEDVPADIVVLWASGESGRAYVDTMALDGETNLKPKQSAANISDCSTIQGIADCWADFNIEDPNADLYRFDSTVTANGRTLPMKTDEVIYRGCTIRNTPAVLGMVVNTGEECKIRMNAKQTTRSKRPALEGVTNNIVICLMLYVVGISTALTIGYSYWRSSEEAKAWYLSNMTVPMREIFFGFVIMFNQVIPLSLYIGLETIKLCQASLVNSDLAMYHEESDTPARVNNTNNLDDLGQISHVFTDKTGTLTDNIMNLRRVSVAGISWLHRMDWKDEEQEASGLKAHGAGFTTEDMLQHFRSKPHSPFATHVTRFLIAMALCHTCLPETEQDGSIQYQGSSPDEVALVMAAKDMGFIVTHRSSQSVTIQAPDESGNARSLVFQILDVIEFSSDRKRMTVIVQRQDGSLWLICKGADNILLPRLVNAPPSGSDNQRTGSTAAVGMADRAQSRHQDSSVASTYRPRSSMASSHNTSESGVLGRHQVDDADEYDTEAGIPLQSNPLHSDTRPTMPPSALIDSSVSLSAEASVRRCYQHVDDYAEEEGLRTLIYADKVLSADEYGNWKRLFSEAETSLTQRQERVEQVGEMIEQSLHLIGASAVEDKLQDGVPEAIEKLRRANVKICMLTGDKRETAIHIAHSTRICSPSSSIHVLDVVGGDLELQLTNATNDIEEFRRAGQHQEKTCAAHTAVVVDGSTLNAIQQPSAASLRRLFYRLVLTIDSVICCRASPSQKALLINIVHDGTPPDTNRSLASAFIAWFRRPRKSLTLAIGDGANDVAMIMTASVGVGISGKEGQQAARVADVSIVQFRYLTRLMLVHGRYSYHRTAMFILTTFWKEMFIFLPQALFQEYSGITGTSLYYPTSLIFISFLTGASMIIIGTWEKDISARTLMAVPELYAYGQNRAAVSMATFLGWMGNAVVAGSVAFRGCWLGYVDTELVNDNGLFAQGTMTFIICIIWINYKILILEMHHKTNIAIWSAVASIGGLWVYQLITAAAGAPSPTPYSTKQGLTVGFGQDAAWWMTLIWALGMLMLMESTLRSFKQNSMIRVLLYRCWPFERDVARGGGVREGFRDWEPRLWQEMEKDPAVARILEKLGQ</sequence>
<dbReference type="NCBIfam" id="TIGR01652">
    <property type="entry name" value="ATPase-Plipid"/>
    <property type="match status" value="1"/>
</dbReference>
<dbReference type="Gene3D" id="3.40.1110.10">
    <property type="entry name" value="Calcium-transporting ATPase, cytoplasmic domain N"/>
    <property type="match status" value="1"/>
</dbReference>
<feature type="transmembrane region" description="Helical" evidence="13">
    <location>
        <begin position="1095"/>
        <end position="1117"/>
    </location>
</feature>
<dbReference type="Gene3D" id="3.40.50.1000">
    <property type="entry name" value="HAD superfamily/HAD-like"/>
    <property type="match status" value="1"/>
</dbReference>
<feature type="transmembrane region" description="Helical" evidence="13">
    <location>
        <begin position="1202"/>
        <end position="1222"/>
    </location>
</feature>
<dbReference type="InterPro" id="IPR023298">
    <property type="entry name" value="ATPase_P-typ_TM_dom_sf"/>
</dbReference>
<feature type="domain" description="P-type ATPase C-terminal" evidence="16">
    <location>
        <begin position="982"/>
        <end position="1228"/>
    </location>
</feature>
<feature type="binding site" evidence="11">
    <location>
        <position position="430"/>
    </location>
    <ligand>
        <name>ATP</name>
        <dbReference type="ChEBI" id="CHEBI:30616"/>
    </ligand>
</feature>
<dbReference type="InterPro" id="IPR023214">
    <property type="entry name" value="HAD_sf"/>
</dbReference>
<dbReference type="Proteomes" id="UP000738349">
    <property type="component" value="Unassembled WGS sequence"/>
</dbReference>
<dbReference type="InterPro" id="IPR032631">
    <property type="entry name" value="P-type_ATPase_N"/>
</dbReference>
<feature type="transmembrane region" description="Helical" evidence="13">
    <location>
        <begin position="363"/>
        <end position="384"/>
    </location>
</feature>
<dbReference type="Pfam" id="PF16212">
    <property type="entry name" value="PhoLip_ATPase_C"/>
    <property type="match status" value="1"/>
</dbReference>
<dbReference type="SUPFAM" id="SSF81660">
    <property type="entry name" value="Metal cation-transporting ATPase, ATP-binding domain N"/>
    <property type="match status" value="1"/>
</dbReference>
<evidence type="ECO:0000256" key="8">
    <source>
        <dbReference type="ARBA" id="ARBA00022989"/>
    </source>
</evidence>
<dbReference type="SUPFAM" id="SSF56784">
    <property type="entry name" value="HAD-like"/>
    <property type="match status" value="1"/>
</dbReference>
<evidence type="ECO:0000256" key="13">
    <source>
        <dbReference type="RuleBase" id="RU362033"/>
    </source>
</evidence>
<feature type="domain" description="P-type ATPase N-terminal" evidence="15">
    <location>
        <begin position="49"/>
        <end position="105"/>
    </location>
</feature>
<feature type="binding site" evidence="11">
    <location>
        <position position="730"/>
    </location>
    <ligand>
        <name>ATP</name>
        <dbReference type="ChEBI" id="CHEBI:30616"/>
    </ligand>
</feature>
<evidence type="ECO:0000259" key="15">
    <source>
        <dbReference type="Pfam" id="PF16209"/>
    </source>
</evidence>
<evidence type="ECO:0000256" key="11">
    <source>
        <dbReference type="PIRSR" id="PIRSR606539-2"/>
    </source>
</evidence>
<feature type="compositionally biased region" description="Polar residues" evidence="14">
    <location>
        <begin position="639"/>
        <end position="660"/>
    </location>
</feature>